<evidence type="ECO:0000259" key="2">
    <source>
        <dbReference type="Pfam" id="PF11827"/>
    </source>
</evidence>
<dbReference type="Proteomes" id="UP001207742">
    <property type="component" value="Unassembled WGS sequence"/>
</dbReference>
<accession>A0ABT3IQ75</accession>
<reference evidence="3 4" key="1">
    <citation type="submission" date="2022-10" db="EMBL/GenBank/DDBJ databases">
        <title>Chitinophaga nivalis PC15 sp. nov., isolated from Pyeongchang county, South Korea.</title>
        <authorList>
            <person name="Trinh H.N."/>
        </authorList>
    </citation>
    <scope>NUCLEOTIDE SEQUENCE [LARGE SCALE GENOMIC DNA]</scope>
    <source>
        <strain evidence="3 4">PC14</strain>
    </source>
</reference>
<feature type="domain" description="DUF3347" evidence="2">
    <location>
        <begin position="64"/>
        <end position="141"/>
    </location>
</feature>
<dbReference type="RefSeq" id="WP_264732925.1">
    <property type="nucleotide sequence ID" value="NZ_JAPDNR010000001.1"/>
</dbReference>
<keyword evidence="1" id="KW-0732">Signal</keyword>
<keyword evidence="4" id="KW-1185">Reference proteome</keyword>
<evidence type="ECO:0000256" key="1">
    <source>
        <dbReference type="SAM" id="SignalP"/>
    </source>
</evidence>
<sequence length="187" mass="19518">MIKKWMTGIGLLLVTFFWMACGNGNDSTNNKATTDSAAAAPQQDTVSVTPVAGVVLKEDALNAIYIHYMRLTDALTAGEVAAARIAGSAIEAGAANIPGGAGLARTAAGIMAAGDIETQRTAFAALSEDFIALVKKSGLQRGTLYVDFCPMAMNDKGAYWLSANKVISNPYFGAEMLTCGEVKTTIQ</sequence>
<feature type="chain" id="PRO_5046665769" evidence="1">
    <location>
        <begin position="21"/>
        <end position="187"/>
    </location>
</feature>
<feature type="signal peptide" evidence="1">
    <location>
        <begin position="1"/>
        <end position="20"/>
    </location>
</feature>
<organism evidence="3 4">
    <name type="scientific">Chitinophaga nivalis</name>
    <dbReference type="NCBI Taxonomy" id="2991709"/>
    <lineage>
        <taxon>Bacteria</taxon>
        <taxon>Pseudomonadati</taxon>
        <taxon>Bacteroidota</taxon>
        <taxon>Chitinophagia</taxon>
        <taxon>Chitinophagales</taxon>
        <taxon>Chitinophagaceae</taxon>
        <taxon>Chitinophaga</taxon>
    </lineage>
</organism>
<name>A0ABT3IQ75_9BACT</name>
<dbReference type="InterPro" id="IPR021782">
    <property type="entry name" value="DUF3347"/>
</dbReference>
<proteinExistence type="predicted"/>
<evidence type="ECO:0000313" key="3">
    <source>
        <dbReference type="EMBL" id="MCW3486110.1"/>
    </source>
</evidence>
<dbReference type="Pfam" id="PF11827">
    <property type="entry name" value="DUF3347"/>
    <property type="match status" value="1"/>
</dbReference>
<comment type="caution">
    <text evidence="3">The sequence shown here is derived from an EMBL/GenBank/DDBJ whole genome shotgun (WGS) entry which is preliminary data.</text>
</comment>
<dbReference type="PROSITE" id="PS51257">
    <property type="entry name" value="PROKAR_LIPOPROTEIN"/>
    <property type="match status" value="1"/>
</dbReference>
<dbReference type="EMBL" id="JAPDNS010000002">
    <property type="protein sequence ID" value="MCW3486110.1"/>
    <property type="molecule type" value="Genomic_DNA"/>
</dbReference>
<evidence type="ECO:0000313" key="4">
    <source>
        <dbReference type="Proteomes" id="UP001207742"/>
    </source>
</evidence>
<protein>
    <submittedName>
        <fullName evidence="3">DUF3347 domain-containing protein</fullName>
    </submittedName>
</protein>
<gene>
    <name evidence="3" type="ORF">OL497_19570</name>
</gene>